<sequence>MEVSLASTVLPIFAVIVLGYGAVRGGFFPREAIPHMGRFVVSYCLPALIFSTVASSPIGEVLNPHYVTVYALGSLLGFWLVYGLFRAVSGAQPLAATGSGMGVSVSNSAFVGAPVLIAVYGSLPANAFTMNLLVENVLILPMVLILFEFARSRNQGWAGLAAVSGVGRNLLRNPMLLALVVGLVCNLLGARLAEPVERSIGFLVSAATGVALFVIGGSLVGTRWGGRLGTILGVMAGKLLLHPLLVAGLVWLAPPFDPELQRIVILSAAMPMLSIYPVLAGRYHADSAYAAILLVTTLMSMLSLSVWLLVLY</sequence>
<organism evidence="9 10">
    <name type="scientific">Natronospirillum operosum</name>
    <dbReference type="NCBI Taxonomy" id="2759953"/>
    <lineage>
        <taxon>Bacteria</taxon>
        <taxon>Pseudomonadati</taxon>
        <taxon>Pseudomonadota</taxon>
        <taxon>Gammaproteobacteria</taxon>
        <taxon>Oceanospirillales</taxon>
        <taxon>Natronospirillaceae</taxon>
        <taxon>Natronospirillum</taxon>
    </lineage>
</organism>
<accession>A0A4Z0WDU8</accession>
<feature type="transmembrane region" description="Helical" evidence="8">
    <location>
        <begin position="39"/>
        <end position="59"/>
    </location>
</feature>
<evidence type="ECO:0000256" key="8">
    <source>
        <dbReference type="SAM" id="Phobius"/>
    </source>
</evidence>
<keyword evidence="7 8" id="KW-0472">Membrane</keyword>
<feature type="transmembrane region" description="Helical" evidence="8">
    <location>
        <begin position="232"/>
        <end position="254"/>
    </location>
</feature>
<evidence type="ECO:0000256" key="5">
    <source>
        <dbReference type="ARBA" id="ARBA00022692"/>
    </source>
</evidence>
<dbReference type="PANTHER" id="PTHR36838:SF1">
    <property type="entry name" value="SLR1864 PROTEIN"/>
    <property type="match status" value="1"/>
</dbReference>
<keyword evidence="10" id="KW-1185">Reference proteome</keyword>
<evidence type="ECO:0000313" key="9">
    <source>
        <dbReference type="EMBL" id="TGG93402.1"/>
    </source>
</evidence>
<feature type="transmembrane region" description="Helical" evidence="8">
    <location>
        <begin position="97"/>
        <end position="121"/>
    </location>
</feature>
<comment type="caution">
    <text evidence="9">The sequence shown here is derived from an EMBL/GenBank/DDBJ whole genome shotgun (WGS) entry which is preliminary data.</text>
</comment>
<evidence type="ECO:0000256" key="3">
    <source>
        <dbReference type="ARBA" id="ARBA00022448"/>
    </source>
</evidence>
<name>A0A4Z0WDU8_9GAMM</name>
<dbReference type="Gene3D" id="1.20.1530.20">
    <property type="match status" value="1"/>
</dbReference>
<evidence type="ECO:0000256" key="2">
    <source>
        <dbReference type="ARBA" id="ARBA00010145"/>
    </source>
</evidence>
<dbReference type="EMBL" id="SRMF01000003">
    <property type="protein sequence ID" value="TGG93402.1"/>
    <property type="molecule type" value="Genomic_DNA"/>
</dbReference>
<feature type="transmembrane region" description="Helical" evidence="8">
    <location>
        <begin position="175"/>
        <end position="193"/>
    </location>
</feature>
<protein>
    <submittedName>
        <fullName evidence="9">AEC family transporter</fullName>
    </submittedName>
</protein>
<dbReference type="PANTHER" id="PTHR36838">
    <property type="entry name" value="AUXIN EFFLUX CARRIER FAMILY PROTEIN"/>
    <property type="match status" value="1"/>
</dbReference>
<feature type="transmembrane region" description="Helical" evidence="8">
    <location>
        <begin position="127"/>
        <end position="147"/>
    </location>
</feature>
<dbReference type="GO" id="GO:0005886">
    <property type="term" value="C:plasma membrane"/>
    <property type="evidence" value="ECO:0007669"/>
    <property type="project" value="UniProtKB-SubCell"/>
</dbReference>
<proteinExistence type="inferred from homology"/>
<gene>
    <name evidence="9" type="ORF">E4656_10145</name>
</gene>
<dbReference type="AlphaFoldDB" id="A0A4Z0WDU8"/>
<reference evidence="9 10" key="1">
    <citation type="submission" date="2019-04" db="EMBL/GenBank/DDBJ databases">
        <title>Natronospirillum operosus gen. nov., sp. nov., a haloalkaliphilic satellite isolated from decaying biomass of laboratory culture of cyanobacterium Geitlerinema sp. and proposal of Natronospirillaceae fam. nov. and Saccharospirillaceae fam. nov.</title>
        <authorList>
            <person name="Kevbrin V."/>
            <person name="Boltyanskaya Y."/>
            <person name="Koziaeva V."/>
            <person name="Grouzdev D.S."/>
            <person name="Park M."/>
            <person name="Cho J."/>
        </authorList>
    </citation>
    <scope>NUCLEOTIDE SEQUENCE [LARGE SCALE GENOMIC DNA]</scope>
    <source>
        <strain evidence="9 10">G-116</strain>
    </source>
</reference>
<feature type="transmembrane region" description="Helical" evidence="8">
    <location>
        <begin position="199"/>
        <end position="220"/>
    </location>
</feature>
<keyword evidence="3" id="KW-0813">Transport</keyword>
<evidence type="ECO:0000313" key="10">
    <source>
        <dbReference type="Proteomes" id="UP000297475"/>
    </source>
</evidence>
<dbReference type="GO" id="GO:0055085">
    <property type="term" value="P:transmembrane transport"/>
    <property type="evidence" value="ECO:0007669"/>
    <property type="project" value="InterPro"/>
</dbReference>
<dbReference type="InterPro" id="IPR038770">
    <property type="entry name" value="Na+/solute_symporter_sf"/>
</dbReference>
<keyword evidence="6 8" id="KW-1133">Transmembrane helix</keyword>
<dbReference type="Pfam" id="PF03547">
    <property type="entry name" value="Mem_trans"/>
    <property type="match status" value="2"/>
</dbReference>
<feature type="transmembrane region" description="Helical" evidence="8">
    <location>
        <begin position="291"/>
        <end position="310"/>
    </location>
</feature>
<dbReference type="OrthoDB" id="9810457at2"/>
<dbReference type="Proteomes" id="UP000297475">
    <property type="component" value="Unassembled WGS sequence"/>
</dbReference>
<keyword evidence="4" id="KW-1003">Cell membrane</keyword>
<evidence type="ECO:0000256" key="6">
    <source>
        <dbReference type="ARBA" id="ARBA00022989"/>
    </source>
</evidence>
<dbReference type="InterPro" id="IPR004776">
    <property type="entry name" value="Mem_transp_PIN-like"/>
</dbReference>
<evidence type="ECO:0000256" key="1">
    <source>
        <dbReference type="ARBA" id="ARBA00004651"/>
    </source>
</evidence>
<feature type="transmembrane region" description="Helical" evidence="8">
    <location>
        <begin position="65"/>
        <end position="85"/>
    </location>
</feature>
<evidence type="ECO:0000256" key="7">
    <source>
        <dbReference type="ARBA" id="ARBA00023136"/>
    </source>
</evidence>
<comment type="similarity">
    <text evidence="2">Belongs to the auxin efflux carrier (TC 2.A.69) family.</text>
</comment>
<dbReference type="RefSeq" id="WP_135483111.1">
    <property type="nucleotide sequence ID" value="NZ_SRMF01000003.1"/>
</dbReference>
<keyword evidence="5 8" id="KW-0812">Transmembrane</keyword>
<feature type="transmembrane region" description="Helical" evidence="8">
    <location>
        <begin position="260"/>
        <end position="279"/>
    </location>
</feature>
<feature type="transmembrane region" description="Helical" evidence="8">
    <location>
        <begin position="6"/>
        <end position="27"/>
    </location>
</feature>
<comment type="subcellular location">
    <subcellularLocation>
        <location evidence="1">Cell membrane</location>
        <topology evidence="1">Multi-pass membrane protein</topology>
    </subcellularLocation>
</comment>
<evidence type="ECO:0000256" key="4">
    <source>
        <dbReference type="ARBA" id="ARBA00022475"/>
    </source>
</evidence>